<dbReference type="SUPFAM" id="SSF53474">
    <property type="entry name" value="alpha/beta-Hydrolases"/>
    <property type="match status" value="1"/>
</dbReference>
<dbReference type="PANTHER" id="PTHR43798">
    <property type="entry name" value="MONOACYLGLYCEROL LIPASE"/>
    <property type="match status" value="1"/>
</dbReference>
<dbReference type="EMBL" id="RQEP01000005">
    <property type="protein sequence ID" value="TGK07645.1"/>
    <property type="molecule type" value="Genomic_DNA"/>
</dbReference>
<keyword evidence="3" id="KW-1185">Reference proteome</keyword>
<keyword evidence="2" id="KW-0378">Hydrolase</keyword>
<accession>A0A4R9G8Q5</accession>
<dbReference type="InterPro" id="IPR000073">
    <property type="entry name" value="AB_hydrolase_1"/>
</dbReference>
<sequence>MDFLYELFLKNYTRQKISFMRKELGFEPLTVDLGGNQIFFLRRRSVSNSGKSLLLIHGLLDSATGFRRMAPFLRNDYDILMPDIPGFGLSPLPSVKFLYQVDLFSQLLYNAIRKLDLNELVLGGHSMGGLIAMLIAIQDSNWEKRVKRLVLLAPGGIPHPKRDEMKELLFPSKSEEIERLLFALYKENVPELGWLAKKALLSQWNNKAHQFLTENTLDRETQIFIGRKLSAVKQKTLIISGTEDPITDPPMVKKLHSYITHSKLVWIQNVKHALHMEKPKEVSEQINAWL</sequence>
<dbReference type="InterPro" id="IPR029058">
    <property type="entry name" value="AB_hydrolase_fold"/>
</dbReference>
<dbReference type="Pfam" id="PF00561">
    <property type="entry name" value="Abhydrolase_1"/>
    <property type="match status" value="1"/>
</dbReference>
<proteinExistence type="predicted"/>
<organism evidence="2 3">
    <name type="scientific">Leptospira semungkisensis</name>
    <dbReference type="NCBI Taxonomy" id="2484985"/>
    <lineage>
        <taxon>Bacteria</taxon>
        <taxon>Pseudomonadati</taxon>
        <taxon>Spirochaetota</taxon>
        <taxon>Spirochaetia</taxon>
        <taxon>Leptospirales</taxon>
        <taxon>Leptospiraceae</taxon>
        <taxon>Leptospira</taxon>
    </lineage>
</organism>
<dbReference type="Gene3D" id="3.40.50.1820">
    <property type="entry name" value="alpha/beta hydrolase"/>
    <property type="match status" value="1"/>
</dbReference>
<comment type="caution">
    <text evidence="2">The sequence shown here is derived from an EMBL/GenBank/DDBJ whole genome shotgun (WGS) entry which is preliminary data.</text>
</comment>
<dbReference type="Proteomes" id="UP000297453">
    <property type="component" value="Unassembled WGS sequence"/>
</dbReference>
<dbReference type="GO" id="GO:0016787">
    <property type="term" value="F:hydrolase activity"/>
    <property type="evidence" value="ECO:0007669"/>
    <property type="project" value="UniProtKB-KW"/>
</dbReference>
<reference evidence="2" key="1">
    <citation type="journal article" date="2019" name="PLoS Negl. Trop. Dis.">
        <title>Revisiting the worldwide diversity of Leptospira species in the environment.</title>
        <authorList>
            <person name="Vincent A.T."/>
            <person name="Schiettekatte O."/>
            <person name="Bourhy P."/>
            <person name="Veyrier F.J."/>
            <person name="Picardeau M."/>
        </authorList>
    </citation>
    <scope>NUCLEOTIDE SEQUENCE [LARGE SCALE GENOMIC DNA]</scope>
    <source>
        <strain evidence="2">SSS9</strain>
    </source>
</reference>
<feature type="domain" description="AB hydrolase-1" evidence="1">
    <location>
        <begin position="52"/>
        <end position="160"/>
    </location>
</feature>
<dbReference type="OrthoDB" id="27092at2"/>
<name>A0A4R9G8Q5_9LEPT</name>
<dbReference type="PANTHER" id="PTHR43798:SF33">
    <property type="entry name" value="HYDROLASE, PUTATIVE (AFU_ORTHOLOGUE AFUA_2G14860)-RELATED"/>
    <property type="match status" value="1"/>
</dbReference>
<gene>
    <name evidence="2" type="ORF">EHO59_05980</name>
</gene>
<dbReference type="PRINTS" id="PR00111">
    <property type="entry name" value="ABHYDROLASE"/>
</dbReference>
<dbReference type="GO" id="GO:0016020">
    <property type="term" value="C:membrane"/>
    <property type="evidence" value="ECO:0007669"/>
    <property type="project" value="TreeGrafter"/>
</dbReference>
<dbReference type="RefSeq" id="WP_135585705.1">
    <property type="nucleotide sequence ID" value="NZ_RQEP01000005.1"/>
</dbReference>
<dbReference type="AlphaFoldDB" id="A0A4R9G8Q5"/>
<evidence type="ECO:0000259" key="1">
    <source>
        <dbReference type="Pfam" id="PF00561"/>
    </source>
</evidence>
<protein>
    <submittedName>
        <fullName evidence="2">Alpha/beta hydrolase</fullName>
    </submittedName>
</protein>
<evidence type="ECO:0000313" key="3">
    <source>
        <dbReference type="Proteomes" id="UP000297453"/>
    </source>
</evidence>
<dbReference type="InterPro" id="IPR050266">
    <property type="entry name" value="AB_hydrolase_sf"/>
</dbReference>
<evidence type="ECO:0000313" key="2">
    <source>
        <dbReference type="EMBL" id="TGK07645.1"/>
    </source>
</evidence>